<reference evidence="1" key="1">
    <citation type="submission" date="2022-11" db="EMBL/GenBank/DDBJ databases">
        <authorList>
            <person name="Petersen C."/>
        </authorList>
    </citation>
    <scope>NUCLEOTIDE SEQUENCE</scope>
    <source>
        <strain evidence="1">IBT 20477</strain>
    </source>
</reference>
<dbReference type="OrthoDB" id="5407255at2759"/>
<dbReference type="AlphaFoldDB" id="A0A9W9J9Q2"/>
<evidence type="ECO:0000313" key="1">
    <source>
        <dbReference type="EMBL" id="KAJ5192409.1"/>
    </source>
</evidence>
<reference evidence="1" key="2">
    <citation type="journal article" date="2023" name="IMA Fungus">
        <title>Comparative genomic study of the Penicillium genus elucidates a diverse pangenome and 15 lateral gene transfer events.</title>
        <authorList>
            <person name="Petersen C."/>
            <person name="Sorensen T."/>
            <person name="Nielsen M.R."/>
            <person name="Sondergaard T.E."/>
            <person name="Sorensen J.L."/>
            <person name="Fitzpatrick D.A."/>
            <person name="Frisvad J.C."/>
            <person name="Nielsen K.L."/>
        </authorList>
    </citation>
    <scope>NUCLEOTIDE SEQUENCE</scope>
    <source>
        <strain evidence="1">IBT 20477</strain>
    </source>
</reference>
<dbReference type="EMBL" id="JAPQKQ010000006">
    <property type="protein sequence ID" value="KAJ5192409.1"/>
    <property type="molecule type" value="Genomic_DNA"/>
</dbReference>
<dbReference type="Proteomes" id="UP001150942">
    <property type="component" value="Unassembled WGS sequence"/>
</dbReference>
<organism evidence="1 2">
    <name type="scientific">Penicillium cf. viridicatum</name>
    <dbReference type="NCBI Taxonomy" id="2972119"/>
    <lineage>
        <taxon>Eukaryota</taxon>
        <taxon>Fungi</taxon>
        <taxon>Dikarya</taxon>
        <taxon>Ascomycota</taxon>
        <taxon>Pezizomycotina</taxon>
        <taxon>Eurotiomycetes</taxon>
        <taxon>Eurotiomycetidae</taxon>
        <taxon>Eurotiales</taxon>
        <taxon>Aspergillaceae</taxon>
        <taxon>Penicillium</taxon>
    </lineage>
</organism>
<name>A0A9W9J9Q2_9EURO</name>
<comment type="caution">
    <text evidence="1">The sequence shown here is derived from an EMBL/GenBank/DDBJ whole genome shotgun (WGS) entry which is preliminary data.</text>
</comment>
<keyword evidence="2" id="KW-1185">Reference proteome</keyword>
<accession>A0A9W9J9Q2</accession>
<gene>
    <name evidence="1" type="ORF">N7449_008551</name>
</gene>
<sequence length="255" mass="28955">MRSDLLLRQAEKPVKPKKTSKRNMKSLTAKTADLIPACRQYYQTVNYDDSTKLASLQDWHHAVAPFPILTPEPSMYQPEAMTRHIWSSLQEFRDAFHHAGYQDETAGYGAVLTSLARLAWQKDSAAFVDVETPHENAKVHALLFLSFDALALSASYERNPDLGSRLLRFAQNGKMLITPSDGKEFMKSLYENSPFVYGTFHQHVAVEEYLFETIDDALVFFKGTSALRHHIWQGAKGCYCFLGKQIVVFDKDGKL</sequence>
<proteinExistence type="predicted"/>
<protein>
    <submittedName>
        <fullName evidence="1">Uncharacterized protein</fullName>
    </submittedName>
</protein>
<evidence type="ECO:0000313" key="2">
    <source>
        <dbReference type="Proteomes" id="UP001150942"/>
    </source>
</evidence>